<proteinExistence type="predicted"/>
<reference evidence="2" key="1">
    <citation type="journal article" date="2019" name="Int. J. Syst. Evol. Microbiol.">
        <title>The Global Catalogue of Microorganisms (GCM) 10K type strain sequencing project: providing services to taxonomists for standard genome sequencing and annotation.</title>
        <authorList>
            <consortium name="The Broad Institute Genomics Platform"/>
            <consortium name="The Broad Institute Genome Sequencing Center for Infectious Disease"/>
            <person name="Wu L."/>
            <person name="Ma J."/>
        </authorList>
    </citation>
    <scope>NUCLEOTIDE SEQUENCE [LARGE SCALE GENOMIC DNA]</scope>
    <source>
        <strain evidence="2">JCM 13006</strain>
    </source>
</reference>
<evidence type="ECO:0000313" key="1">
    <source>
        <dbReference type="EMBL" id="GAA4835575.1"/>
    </source>
</evidence>
<organism evidence="1 2">
    <name type="scientific">Kitasatospora terrestris</name>
    <dbReference type="NCBI Taxonomy" id="258051"/>
    <lineage>
        <taxon>Bacteria</taxon>
        <taxon>Bacillati</taxon>
        <taxon>Actinomycetota</taxon>
        <taxon>Actinomycetes</taxon>
        <taxon>Kitasatosporales</taxon>
        <taxon>Streptomycetaceae</taxon>
        <taxon>Kitasatospora</taxon>
    </lineage>
</organism>
<protein>
    <submittedName>
        <fullName evidence="1">Uncharacterized protein</fullName>
    </submittedName>
</protein>
<name>A0ABP9DAN4_9ACTN</name>
<dbReference type="EMBL" id="BAABIS010000001">
    <property type="protein sequence ID" value="GAA4835575.1"/>
    <property type="molecule type" value="Genomic_DNA"/>
</dbReference>
<dbReference type="Proteomes" id="UP001501752">
    <property type="component" value="Unassembled WGS sequence"/>
</dbReference>
<keyword evidence="2" id="KW-1185">Reference proteome</keyword>
<sequence length="88" mass="10184">MVHDRWQPRTLWQFALLADLTRAELERLFPEPPGDGDPELAEFFRVVPVRSPWPTGPDLRFDLYHRAEGGPSGWETGEWLVTEGGRLR</sequence>
<comment type="caution">
    <text evidence="1">The sequence shown here is derived from an EMBL/GenBank/DDBJ whole genome shotgun (WGS) entry which is preliminary data.</text>
</comment>
<evidence type="ECO:0000313" key="2">
    <source>
        <dbReference type="Proteomes" id="UP001501752"/>
    </source>
</evidence>
<dbReference type="RefSeq" id="WP_345695341.1">
    <property type="nucleotide sequence ID" value="NZ_BAABIS010000001.1"/>
</dbReference>
<gene>
    <name evidence="1" type="ORF">GCM10023235_07900</name>
</gene>
<accession>A0ABP9DAN4</accession>